<keyword evidence="3" id="KW-1185">Reference proteome</keyword>
<name>A0ABN2Z1I7_9ACTN</name>
<accession>A0ABN2Z1I7</accession>
<gene>
    <name evidence="2" type="ORF">GCM10009760_13840</name>
</gene>
<dbReference type="RefSeq" id="WP_344461819.1">
    <property type="nucleotide sequence ID" value="NZ_BAAANT010000005.1"/>
</dbReference>
<proteinExistence type="predicted"/>
<sequence length="44" mass="4839">MTLHRLGKDPNSPDGKSPTVYYDDVTDDYMQFLPEVNGAGAHDA</sequence>
<evidence type="ECO:0000313" key="2">
    <source>
        <dbReference type="EMBL" id="GAA2135370.1"/>
    </source>
</evidence>
<dbReference type="Proteomes" id="UP001422759">
    <property type="component" value="Unassembled WGS sequence"/>
</dbReference>
<dbReference type="EMBL" id="BAAANT010000005">
    <property type="protein sequence ID" value="GAA2135370.1"/>
    <property type="molecule type" value="Genomic_DNA"/>
</dbReference>
<evidence type="ECO:0000313" key="3">
    <source>
        <dbReference type="Proteomes" id="UP001422759"/>
    </source>
</evidence>
<comment type="caution">
    <text evidence="2">The sequence shown here is derived from an EMBL/GenBank/DDBJ whole genome shotgun (WGS) entry which is preliminary data.</text>
</comment>
<evidence type="ECO:0000256" key="1">
    <source>
        <dbReference type="SAM" id="MobiDB-lite"/>
    </source>
</evidence>
<feature type="region of interest" description="Disordered" evidence="1">
    <location>
        <begin position="1"/>
        <end position="21"/>
    </location>
</feature>
<protein>
    <submittedName>
        <fullName evidence="2">Uncharacterized protein</fullName>
    </submittedName>
</protein>
<organism evidence="2 3">
    <name type="scientific">Kitasatospora kazusensis</name>
    <dbReference type="NCBI Taxonomy" id="407974"/>
    <lineage>
        <taxon>Bacteria</taxon>
        <taxon>Bacillati</taxon>
        <taxon>Actinomycetota</taxon>
        <taxon>Actinomycetes</taxon>
        <taxon>Kitasatosporales</taxon>
        <taxon>Streptomycetaceae</taxon>
        <taxon>Kitasatospora</taxon>
    </lineage>
</organism>
<reference evidence="2 3" key="1">
    <citation type="journal article" date="2019" name="Int. J. Syst. Evol. Microbiol.">
        <title>The Global Catalogue of Microorganisms (GCM) 10K type strain sequencing project: providing services to taxonomists for standard genome sequencing and annotation.</title>
        <authorList>
            <consortium name="The Broad Institute Genomics Platform"/>
            <consortium name="The Broad Institute Genome Sequencing Center for Infectious Disease"/>
            <person name="Wu L."/>
            <person name="Ma J."/>
        </authorList>
    </citation>
    <scope>NUCLEOTIDE SEQUENCE [LARGE SCALE GENOMIC DNA]</scope>
    <source>
        <strain evidence="2 3">JCM 14560</strain>
    </source>
</reference>